<reference evidence="1" key="1">
    <citation type="journal article" date="2021" name="PeerJ">
        <title>Extensive microbial diversity within the chicken gut microbiome revealed by metagenomics and culture.</title>
        <authorList>
            <person name="Gilroy R."/>
            <person name="Ravi A."/>
            <person name="Getino M."/>
            <person name="Pursley I."/>
            <person name="Horton D.L."/>
            <person name="Alikhan N.F."/>
            <person name="Baker D."/>
            <person name="Gharbi K."/>
            <person name="Hall N."/>
            <person name="Watson M."/>
            <person name="Adriaenssens E.M."/>
            <person name="Foster-Nyarko E."/>
            <person name="Jarju S."/>
            <person name="Secka A."/>
            <person name="Antonio M."/>
            <person name="Oren A."/>
            <person name="Chaudhuri R.R."/>
            <person name="La Ragione R."/>
            <person name="Hildebrand F."/>
            <person name="Pallen M.J."/>
        </authorList>
    </citation>
    <scope>NUCLEOTIDE SEQUENCE</scope>
    <source>
        <strain evidence="1">ChiBcec16_6824</strain>
    </source>
</reference>
<comment type="caution">
    <text evidence="1">The sequence shown here is derived from an EMBL/GenBank/DDBJ whole genome shotgun (WGS) entry which is preliminary data.</text>
</comment>
<organism evidence="1 2">
    <name type="scientific">Candidatus Flavonifractor merdigallinarum</name>
    <dbReference type="NCBI Taxonomy" id="2838589"/>
    <lineage>
        <taxon>Bacteria</taxon>
        <taxon>Bacillati</taxon>
        <taxon>Bacillota</taxon>
        <taxon>Clostridia</taxon>
        <taxon>Eubacteriales</taxon>
        <taxon>Oscillospiraceae</taxon>
        <taxon>Flavonifractor</taxon>
    </lineage>
</organism>
<gene>
    <name evidence="1" type="ORF">H9841_02680</name>
</gene>
<proteinExistence type="predicted"/>
<accession>A0A9D2BX57</accession>
<evidence type="ECO:0000313" key="2">
    <source>
        <dbReference type="Proteomes" id="UP000823868"/>
    </source>
</evidence>
<dbReference type="AlphaFoldDB" id="A0A9D2BX57"/>
<protein>
    <submittedName>
        <fullName evidence="1">Uncharacterized protein</fullName>
    </submittedName>
</protein>
<reference evidence="1" key="2">
    <citation type="submission" date="2021-04" db="EMBL/GenBank/DDBJ databases">
        <authorList>
            <person name="Gilroy R."/>
        </authorList>
    </citation>
    <scope>NUCLEOTIDE SEQUENCE</scope>
    <source>
        <strain evidence="1">ChiBcec16_6824</strain>
    </source>
</reference>
<name>A0A9D2BX57_9FIRM</name>
<dbReference type="EMBL" id="DXDX01000052">
    <property type="protein sequence ID" value="HIY20791.1"/>
    <property type="molecule type" value="Genomic_DNA"/>
</dbReference>
<dbReference type="Proteomes" id="UP000823868">
    <property type="component" value="Unassembled WGS sequence"/>
</dbReference>
<sequence length="229" mass="25359">MKYRLRLLRAWGPAILSALLLIGSLLLLWTVTDFPLPAEATLRRLEDQSLLPHGSTLASGTVELEPFADRIPRFTWTLRGDGERSWALLTESFGFLSRPYSRYIPNAVQAEGGPFWGTLLEIQTFSTFSPSLYGPTETNWATQFFLLARTTDPAVVRVEAQAGWQEEAGKTDTLAAGGLTPAEGCEGVWTGLLTQDPSANGRLVWRLRAYDKAGYLLYEDCSDPARFAP</sequence>
<evidence type="ECO:0000313" key="1">
    <source>
        <dbReference type="EMBL" id="HIY20791.1"/>
    </source>
</evidence>